<evidence type="ECO:0000256" key="7">
    <source>
        <dbReference type="ARBA" id="ARBA00022741"/>
    </source>
</evidence>
<evidence type="ECO:0000256" key="11">
    <source>
        <dbReference type="ARBA" id="ARBA00023136"/>
    </source>
</evidence>
<dbReference type="InterPro" id="IPR000719">
    <property type="entry name" value="Prot_kinase_dom"/>
</dbReference>
<dbReference type="PROSITE" id="PS00108">
    <property type="entry name" value="PROTEIN_KINASE_ST"/>
    <property type="match status" value="1"/>
</dbReference>
<keyword evidence="5 17" id="KW-0732">Signal</keyword>
<dbReference type="Pfam" id="PF00069">
    <property type="entry name" value="Pkinase"/>
    <property type="match status" value="1"/>
</dbReference>
<evidence type="ECO:0000256" key="17">
    <source>
        <dbReference type="SAM" id="SignalP"/>
    </source>
</evidence>
<keyword evidence="9 14" id="KW-0067">ATP-binding</keyword>
<dbReference type="Proteomes" id="UP000007305">
    <property type="component" value="Chromosome 7"/>
</dbReference>
<keyword evidence="11 16" id="KW-0472">Membrane</keyword>
<keyword evidence="22" id="KW-1185">Reference proteome</keyword>
<accession>A0A1D6I9D6</accession>
<feature type="domain" description="Gnk2-homologous" evidence="19">
    <location>
        <begin position="154"/>
        <end position="279"/>
    </location>
</feature>
<dbReference type="PROSITE" id="PS51473">
    <property type="entry name" value="GNK2"/>
    <property type="match status" value="2"/>
</dbReference>
<dbReference type="EnsemblPlants" id="Zm00001eb319300_T001">
    <property type="protein sequence ID" value="Zm00001eb319300_P001"/>
    <property type="gene ID" value="Zm00001eb319300"/>
</dbReference>
<reference evidence="21" key="2">
    <citation type="submission" date="2019-07" db="EMBL/GenBank/DDBJ databases">
        <authorList>
            <person name="Seetharam A."/>
            <person name="Woodhouse M."/>
            <person name="Cannon E."/>
        </authorList>
    </citation>
    <scope>NUCLEOTIDE SEQUENCE [LARGE SCALE GENOMIC DNA]</scope>
    <source>
        <strain evidence="21">cv. B73</strain>
    </source>
</reference>
<dbReference type="OrthoDB" id="667626at2759"/>
<evidence type="ECO:0000313" key="21">
    <source>
        <dbReference type="EnsemblPlants" id="Zm00001eb319300_P001"/>
    </source>
</evidence>
<dbReference type="RefSeq" id="XP_008652974.1">
    <property type="nucleotide sequence ID" value="XM_008654752.3"/>
</dbReference>
<dbReference type="OMA" id="TCIEVGL"/>
<keyword evidence="2" id="KW-0723">Serine/threonine-protein kinase</keyword>
<dbReference type="PROSITE" id="PS00107">
    <property type="entry name" value="PROTEIN_KINASE_ATP"/>
    <property type="match status" value="1"/>
</dbReference>
<evidence type="ECO:0000256" key="6">
    <source>
        <dbReference type="ARBA" id="ARBA00022737"/>
    </source>
</evidence>
<evidence type="ECO:0000256" key="1">
    <source>
        <dbReference type="ARBA" id="ARBA00004167"/>
    </source>
</evidence>
<dbReference type="SUPFAM" id="SSF56112">
    <property type="entry name" value="Protein kinase-like (PK-like)"/>
    <property type="match status" value="1"/>
</dbReference>
<dbReference type="AlphaFoldDB" id="A0A1D6I9D6"/>
<protein>
    <recommendedName>
        <fullName evidence="23">Cysteine-rich receptor-like protein kinase 25</fullName>
    </recommendedName>
</protein>
<feature type="chain" id="PRO_5010805247" description="Cysteine-rich receptor-like protein kinase 25" evidence="17">
    <location>
        <begin position="23"/>
        <end position="705"/>
    </location>
</feature>
<feature type="binding site" evidence="14">
    <location>
        <position position="400"/>
    </location>
    <ligand>
        <name>ATP</name>
        <dbReference type="ChEBI" id="CHEBI:30616"/>
    </ligand>
</feature>
<feature type="compositionally biased region" description="Pro residues" evidence="15">
    <location>
        <begin position="43"/>
        <end position="52"/>
    </location>
</feature>
<keyword evidence="12" id="KW-0675">Receptor</keyword>
<dbReference type="GeneID" id="103633070"/>
<sequence>MQMQPSALFLLVLASLAIVVTMQQDSNPFTSVDCQSSGSGTPSPTPSPPPPSSSSNNLNNSAFWSNVVALLDALPSAAAPSRFASISSGNGAIRAFVRGICRGDTLPADCAKYLQNATLTIQSRCNRSSRRAGIWYDKCFVSYADTNASTYQEQSFRSILYNTGEVGDKDAFETTYYALMRQLTARVVNGSGTATSPSSSSSSLRSVSPMFATGEAVYDAAAPNGTMYGLLQCMRDRTQAECEQCLKDSVGRLPSCCYGHQGGVVLGYNCNLRVEIYTYYDLAIDAPPPSGSGFIGQSQVKKRVHPRTTLAVALPVGTVFAAAAILGVFMQRRKANRKKTPRLGNDIKEENISFVAPGKLSIAVLRTATNNFSEENKLGEGGFGEVFKGTLEDGEEIAVKRLSHTSSQGFNELKNELVLAAKLKHRNLVQLLGVCLQEEKLLAYEYMPNRSLDTFLFSGNPATRRQLDWSKRFGIICGIARGLVYLHEESRLKVVHRDLKPSNVLLDADMNPKISDFGLARAFSNDQSGDITRRPVGTLGYMSPEYAYWGNVSTKSDMFSFGVIVIETVTGRRNNSPYDQSAGSVSVLSHVWDKWRTGATTDVVDPTLGAEHYSESEVVTCIEVGLLCVQENPADRPDASAVVLMLSSPTSTPGDRRVPSRPAFVFSTASAWSSGGVQIGNNKHTSTSMVSVSDNEVTITELQPR</sequence>
<dbReference type="PaxDb" id="4577-GRMZM2G325238_P03"/>
<evidence type="ECO:0000256" key="8">
    <source>
        <dbReference type="ARBA" id="ARBA00022777"/>
    </source>
</evidence>
<evidence type="ECO:0000256" key="10">
    <source>
        <dbReference type="ARBA" id="ARBA00022989"/>
    </source>
</evidence>
<reference evidence="20 22" key="1">
    <citation type="submission" date="2015-12" db="EMBL/GenBank/DDBJ databases">
        <title>Update maize B73 reference genome by single molecule sequencing technologies.</title>
        <authorList>
            <consortium name="Maize Genome Sequencing Project"/>
            <person name="Ware D."/>
        </authorList>
    </citation>
    <scope>NUCLEOTIDE SEQUENCE [LARGE SCALE GENOMIC DNA]</scope>
    <source>
        <strain evidence="22">cv. B73</strain>
        <tissue evidence="20">Seedling</tissue>
    </source>
</reference>
<evidence type="ECO:0000313" key="22">
    <source>
        <dbReference type="Proteomes" id="UP000007305"/>
    </source>
</evidence>
<keyword evidence="13" id="KW-0325">Glycoprotein</keyword>
<dbReference type="GO" id="GO:0006955">
    <property type="term" value="P:immune response"/>
    <property type="evidence" value="ECO:0000318"/>
    <property type="project" value="GO_Central"/>
</dbReference>
<dbReference type="InterPro" id="IPR038408">
    <property type="entry name" value="GNK2_sf"/>
</dbReference>
<keyword evidence="10 16" id="KW-1133">Transmembrane helix</keyword>
<dbReference type="FunFam" id="1.10.510.10:FF:000129">
    <property type="entry name" value="cysteine-rich receptor-like protein kinase 10"/>
    <property type="match status" value="1"/>
</dbReference>
<feature type="region of interest" description="Disordered" evidence="15">
    <location>
        <begin position="30"/>
        <end position="56"/>
    </location>
</feature>
<evidence type="ECO:0000256" key="16">
    <source>
        <dbReference type="SAM" id="Phobius"/>
    </source>
</evidence>
<evidence type="ECO:0000256" key="9">
    <source>
        <dbReference type="ARBA" id="ARBA00022840"/>
    </source>
</evidence>
<keyword evidence="3" id="KW-0808">Transferase</keyword>
<dbReference type="ExpressionAtlas" id="A0A1D6I9D6">
    <property type="expression patterns" value="baseline and differential"/>
</dbReference>
<keyword evidence="7 14" id="KW-0547">Nucleotide-binding</keyword>
<keyword evidence="4 16" id="KW-0812">Transmembrane</keyword>
<dbReference type="CDD" id="cd14066">
    <property type="entry name" value="STKc_IRAK"/>
    <property type="match status" value="1"/>
</dbReference>
<dbReference type="STRING" id="4577.A0A1D6I9D6"/>
<dbReference type="Pfam" id="PF01657">
    <property type="entry name" value="Stress-antifung"/>
    <property type="match status" value="2"/>
</dbReference>
<dbReference type="GO" id="GO:0006950">
    <property type="term" value="P:response to stress"/>
    <property type="evidence" value="ECO:0007669"/>
    <property type="project" value="UniProtKB-ARBA"/>
</dbReference>
<evidence type="ECO:0000256" key="3">
    <source>
        <dbReference type="ARBA" id="ARBA00022679"/>
    </source>
</evidence>
<feature type="domain" description="Gnk2-homologous" evidence="19">
    <location>
        <begin position="45"/>
        <end position="148"/>
    </location>
</feature>
<dbReference type="PROSITE" id="PS50011">
    <property type="entry name" value="PROTEIN_KINASE_DOM"/>
    <property type="match status" value="1"/>
</dbReference>
<dbReference type="PANTHER" id="PTHR27002">
    <property type="entry name" value="RECEPTOR-LIKE SERINE/THREONINE-PROTEIN KINASE SD1-8"/>
    <property type="match status" value="1"/>
</dbReference>
<feature type="domain" description="Protein kinase" evidence="18">
    <location>
        <begin position="372"/>
        <end position="651"/>
    </location>
</feature>
<dbReference type="EMBL" id="CM007650">
    <property type="protein sequence ID" value="ONM56640.1"/>
    <property type="molecule type" value="Genomic_DNA"/>
</dbReference>
<name>A0A1D6I9D6_MAIZE</name>
<dbReference type="Gene3D" id="3.30.430.20">
    <property type="entry name" value="Gnk2 domain, C-X8-C-X2-C motif"/>
    <property type="match status" value="2"/>
</dbReference>
<dbReference type="FunFam" id="3.30.430.20:FF:000032">
    <property type="entry name" value="Putative DUF26-domain protein kinase family protein"/>
    <property type="match status" value="1"/>
</dbReference>
<evidence type="ECO:0000256" key="14">
    <source>
        <dbReference type="PROSITE-ProRule" id="PRU10141"/>
    </source>
</evidence>
<dbReference type="FunFam" id="3.30.430.20:FF:000007">
    <property type="entry name" value="Cysteine-rich receptor-like protein kinase 11"/>
    <property type="match status" value="1"/>
</dbReference>
<dbReference type="GO" id="GO:0005886">
    <property type="term" value="C:plasma membrane"/>
    <property type="evidence" value="ECO:0000318"/>
    <property type="project" value="GO_Central"/>
</dbReference>
<dbReference type="Gramene" id="Zm00001eb319300_T001">
    <property type="protein sequence ID" value="Zm00001eb319300_P001"/>
    <property type="gene ID" value="Zm00001eb319300"/>
</dbReference>
<dbReference type="InterPro" id="IPR017441">
    <property type="entry name" value="Protein_kinase_ATP_BS"/>
</dbReference>
<evidence type="ECO:0000256" key="5">
    <source>
        <dbReference type="ARBA" id="ARBA00022729"/>
    </source>
</evidence>
<dbReference type="InterPro" id="IPR011009">
    <property type="entry name" value="Kinase-like_dom_sf"/>
</dbReference>
<evidence type="ECO:0000256" key="15">
    <source>
        <dbReference type="SAM" id="MobiDB-lite"/>
    </source>
</evidence>
<evidence type="ECO:0000256" key="2">
    <source>
        <dbReference type="ARBA" id="ARBA00022527"/>
    </source>
</evidence>
<dbReference type="GO" id="GO:0005524">
    <property type="term" value="F:ATP binding"/>
    <property type="evidence" value="ECO:0007669"/>
    <property type="project" value="UniProtKB-UniRule"/>
</dbReference>
<evidence type="ECO:0000256" key="13">
    <source>
        <dbReference type="ARBA" id="ARBA00023180"/>
    </source>
</evidence>
<organism evidence="20">
    <name type="scientific">Zea mays</name>
    <name type="common">Maize</name>
    <dbReference type="NCBI Taxonomy" id="4577"/>
    <lineage>
        <taxon>Eukaryota</taxon>
        <taxon>Viridiplantae</taxon>
        <taxon>Streptophyta</taxon>
        <taxon>Embryophyta</taxon>
        <taxon>Tracheophyta</taxon>
        <taxon>Spermatophyta</taxon>
        <taxon>Magnoliopsida</taxon>
        <taxon>Liliopsida</taxon>
        <taxon>Poales</taxon>
        <taxon>Poaceae</taxon>
        <taxon>PACMAD clade</taxon>
        <taxon>Panicoideae</taxon>
        <taxon>Andropogonodae</taxon>
        <taxon>Andropogoneae</taxon>
        <taxon>Tripsacinae</taxon>
        <taxon>Zea</taxon>
    </lineage>
</organism>
<evidence type="ECO:0000259" key="19">
    <source>
        <dbReference type="PROSITE" id="PS51473"/>
    </source>
</evidence>
<dbReference type="KEGG" id="zma:103633070"/>
<feature type="transmembrane region" description="Helical" evidence="16">
    <location>
        <begin position="310"/>
        <end position="329"/>
    </location>
</feature>
<dbReference type="GO" id="GO:0007165">
    <property type="term" value="P:signal transduction"/>
    <property type="evidence" value="ECO:0000318"/>
    <property type="project" value="GO_Central"/>
</dbReference>
<dbReference type="GO" id="GO:0004674">
    <property type="term" value="F:protein serine/threonine kinase activity"/>
    <property type="evidence" value="ECO:0000318"/>
    <property type="project" value="GO_Central"/>
</dbReference>
<gene>
    <name evidence="21" type="primary">LOC103633070</name>
    <name evidence="20" type="ORF">ZEAMMB73_Zm00001d021255</name>
</gene>
<evidence type="ECO:0000313" key="20">
    <source>
        <dbReference type="EMBL" id="ONM56640.1"/>
    </source>
</evidence>
<keyword evidence="6" id="KW-0677">Repeat</keyword>
<evidence type="ECO:0000259" key="18">
    <source>
        <dbReference type="PROSITE" id="PS50011"/>
    </source>
</evidence>
<dbReference type="Gene3D" id="1.10.510.10">
    <property type="entry name" value="Transferase(Phosphotransferase) domain 1"/>
    <property type="match status" value="1"/>
</dbReference>
<dbReference type="CDD" id="cd23509">
    <property type="entry name" value="Gnk2-like"/>
    <property type="match status" value="2"/>
</dbReference>
<proteinExistence type="predicted"/>
<feature type="signal peptide" evidence="17">
    <location>
        <begin position="1"/>
        <end position="22"/>
    </location>
</feature>
<dbReference type="PANTHER" id="PTHR27002:SF372">
    <property type="entry name" value="OS04G0197200 PROTEIN"/>
    <property type="match status" value="1"/>
</dbReference>
<evidence type="ECO:0000256" key="12">
    <source>
        <dbReference type="ARBA" id="ARBA00023170"/>
    </source>
</evidence>
<reference evidence="21" key="3">
    <citation type="submission" date="2021-05" db="UniProtKB">
        <authorList>
            <consortium name="EnsemblPlants"/>
        </authorList>
    </citation>
    <scope>IDENTIFICATION</scope>
    <source>
        <strain evidence="21">cv. B73</strain>
    </source>
</reference>
<dbReference type="FunFam" id="3.30.200.20:FF:000727">
    <property type="entry name" value="Cysteine-rich RLK (RECEPTOR-like protein kinase) 23"/>
    <property type="match status" value="1"/>
</dbReference>
<dbReference type="InterPro" id="IPR002902">
    <property type="entry name" value="GNK2"/>
</dbReference>
<dbReference type="eggNOG" id="ENOG502QWDY">
    <property type="taxonomic scope" value="Eukaryota"/>
</dbReference>
<evidence type="ECO:0000256" key="4">
    <source>
        <dbReference type="ARBA" id="ARBA00022692"/>
    </source>
</evidence>
<dbReference type="SMR" id="A0A1D6I9D6"/>
<dbReference type="SMART" id="SM00220">
    <property type="entry name" value="S_TKc"/>
    <property type="match status" value="1"/>
</dbReference>
<dbReference type="InterPro" id="IPR008271">
    <property type="entry name" value="Ser/Thr_kinase_AS"/>
</dbReference>
<dbReference type="Gene3D" id="3.30.200.20">
    <property type="entry name" value="Phosphorylase Kinase, domain 1"/>
    <property type="match status" value="1"/>
</dbReference>
<evidence type="ECO:0008006" key="23">
    <source>
        <dbReference type="Google" id="ProtNLM"/>
    </source>
</evidence>
<keyword evidence="8" id="KW-0418">Kinase</keyword>
<comment type="subcellular location">
    <subcellularLocation>
        <location evidence="1">Membrane</location>
        <topology evidence="1">Single-pass membrane protein</topology>
    </subcellularLocation>
</comment>